<evidence type="ECO:0000313" key="1">
    <source>
        <dbReference type="EMBL" id="SCW00989.1"/>
    </source>
</evidence>
<evidence type="ECO:0000313" key="2">
    <source>
        <dbReference type="Proteomes" id="UP000190831"/>
    </source>
</evidence>
<reference evidence="1 2" key="1">
    <citation type="submission" date="2016-03" db="EMBL/GenBank/DDBJ databases">
        <authorList>
            <person name="Devillers H."/>
        </authorList>
    </citation>
    <scope>NUCLEOTIDE SEQUENCE [LARGE SCALE GENOMIC DNA]</scope>
    <source>
        <strain evidence="1">CBS 6772</strain>
    </source>
</reference>
<gene>
    <name evidence="1" type="ORF">LAFE_0D02586G</name>
</gene>
<dbReference type="OrthoDB" id="4036041at2759"/>
<accession>A0A1G4MAW6</accession>
<protein>
    <submittedName>
        <fullName evidence="1">LAFE_0D02586g1_1</fullName>
    </submittedName>
</protein>
<dbReference type="AlphaFoldDB" id="A0A1G4MAW6"/>
<keyword evidence="2" id="KW-1185">Reference proteome</keyword>
<proteinExistence type="predicted"/>
<organism evidence="1 2">
    <name type="scientific">Lachancea fermentati</name>
    <name type="common">Zygosaccharomyces fermentati</name>
    <dbReference type="NCBI Taxonomy" id="4955"/>
    <lineage>
        <taxon>Eukaryota</taxon>
        <taxon>Fungi</taxon>
        <taxon>Dikarya</taxon>
        <taxon>Ascomycota</taxon>
        <taxon>Saccharomycotina</taxon>
        <taxon>Saccharomycetes</taxon>
        <taxon>Saccharomycetales</taxon>
        <taxon>Saccharomycetaceae</taxon>
        <taxon>Lachancea</taxon>
    </lineage>
</organism>
<dbReference type="EMBL" id="LT598492">
    <property type="protein sequence ID" value="SCW00989.1"/>
    <property type="molecule type" value="Genomic_DNA"/>
</dbReference>
<dbReference type="Proteomes" id="UP000190831">
    <property type="component" value="Chromosome D"/>
</dbReference>
<sequence length="165" mass="19325">MQVVQSEQILNDYLSKGLVTHLMTASEFEKFLSNLEINLDREDISNTYNLLQERDHKICEEKLHRIQEFFQRTRRISRNEFEAIQLDETISMERLVNSLYAANQVFDEEISRLDSEIKVQNERSTSLVSFLHSNAEDKTTSFSFAQLTILLKKMKDIGQSVEEIS</sequence>
<name>A0A1G4MAW6_LACFM</name>